<comment type="caution">
    <text evidence="1">The sequence shown here is derived from an EMBL/GenBank/DDBJ whole genome shotgun (WGS) entry which is preliminary data.</text>
</comment>
<dbReference type="EMBL" id="JUIV01000014">
    <property type="protein sequence ID" value="RYJ37615.1"/>
    <property type="molecule type" value="Genomic_DNA"/>
</dbReference>
<sequence length="38" mass="4603">MVSQSSQCFLLFFSQISQIVQILNMIKRFTKIFYDRNK</sequence>
<gene>
    <name evidence="1" type="ORF">NU08_3389</name>
</gene>
<evidence type="ECO:0000313" key="1">
    <source>
        <dbReference type="EMBL" id="RYJ37615.1"/>
    </source>
</evidence>
<proteinExistence type="predicted"/>
<name>A0A444VVB1_9FLAO</name>
<organism evidence="1 2">
    <name type="scientific">Flavobacterium anhuiense</name>
    <dbReference type="NCBI Taxonomy" id="459526"/>
    <lineage>
        <taxon>Bacteria</taxon>
        <taxon>Pseudomonadati</taxon>
        <taxon>Bacteroidota</taxon>
        <taxon>Flavobacteriia</taxon>
        <taxon>Flavobacteriales</taxon>
        <taxon>Flavobacteriaceae</taxon>
        <taxon>Flavobacterium</taxon>
    </lineage>
</organism>
<dbReference type="AlphaFoldDB" id="A0A444VVB1"/>
<protein>
    <submittedName>
        <fullName evidence="1">Uncharacterized protein</fullName>
    </submittedName>
</protein>
<evidence type="ECO:0000313" key="2">
    <source>
        <dbReference type="Proteomes" id="UP000290433"/>
    </source>
</evidence>
<dbReference type="Proteomes" id="UP000290433">
    <property type="component" value="Unassembled WGS sequence"/>
</dbReference>
<accession>A0A444VVB1</accession>
<reference evidence="1 2" key="1">
    <citation type="submission" date="2014-12" db="EMBL/GenBank/DDBJ databases">
        <title>Genome sequence of Flavobacterium anhuiense RCM74.</title>
        <authorList>
            <person name="Kim J.F."/>
            <person name="Song J.Y."/>
            <person name="Kwak M.-J."/>
            <person name="Lee S.-W."/>
        </authorList>
    </citation>
    <scope>NUCLEOTIDE SEQUENCE [LARGE SCALE GENOMIC DNA]</scope>
    <source>
        <strain evidence="1 2">RCM74</strain>
    </source>
</reference>